<dbReference type="AlphaFoldDB" id="A0A315E2C5"/>
<reference evidence="2 3" key="1">
    <citation type="submission" date="2017-04" db="EMBL/GenBank/DDBJ databases">
        <title>Unexpected and diverse lifestyles within the genus Limnohabitans.</title>
        <authorList>
            <person name="Kasalicky V."/>
            <person name="Mehrshad M."/>
            <person name="Andrei S.-A."/>
            <person name="Salcher M."/>
            <person name="Kratochvilova H."/>
            <person name="Simek K."/>
            <person name="Ghai R."/>
        </authorList>
    </citation>
    <scope>NUCLEOTIDE SEQUENCE [LARGE SCALE GENOMIC DNA]</scope>
    <source>
        <strain evidence="2 3">II-B4</strain>
    </source>
</reference>
<keyword evidence="1" id="KW-0472">Membrane</keyword>
<evidence type="ECO:0008006" key="4">
    <source>
        <dbReference type="Google" id="ProtNLM"/>
    </source>
</evidence>
<organism evidence="2 3">
    <name type="scientific">Limnohabitans parvus II-B4</name>
    <dbReference type="NCBI Taxonomy" id="1293052"/>
    <lineage>
        <taxon>Bacteria</taxon>
        <taxon>Pseudomonadati</taxon>
        <taxon>Pseudomonadota</taxon>
        <taxon>Betaproteobacteria</taxon>
        <taxon>Burkholderiales</taxon>
        <taxon>Comamonadaceae</taxon>
        <taxon>Limnohabitans</taxon>
    </lineage>
</organism>
<dbReference type="OrthoDB" id="5405464at2"/>
<accession>A0A315E2C5</accession>
<comment type="caution">
    <text evidence="2">The sequence shown here is derived from an EMBL/GenBank/DDBJ whole genome shotgun (WGS) entry which is preliminary data.</text>
</comment>
<keyword evidence="1" id="KW-1133">Transmembrane helix</keyword>
<evidence type="ECO:0000256" key="1">
    <source>
        <dbReference type="SAM" id="Phobius"/>
    </source>
</evidence>
<sequence length="120" mass="13645">MTDQPVDDSTHTISWVSYILHLIVAVSAIVPGAQMGPALLVVALIIDLVKKGDTTGWEATHFSYRIRTVIWVAVLYLVTLPLWLFFFFPGWLAWVGISIWFLYRIVRGMVRLNTQQPVTD</sequence>
<feature type="transmembrane region" description="Helical" evidence="1">
    <location>
        <begin position="18"/>
        <end position="46"/>
    </location>
</feature>
<protein>
    <recommendedName>
        <fullName evidence="4">Transmembrane protein</fullName>
    </recommendedName>
</protein>
<proteinExistence type="predicted"/>
<feature type="transmembrane region" description="Helical" evidence="1">
    <location>
        <begin position="66"/>
        <end position="85"/>
    </location>
</feature>
<keyword evidence="1" id="KW-0812">Transmembrane</keyword>
<keyword evidence="3" id="KW-1185">Reference proteome</keyword>
<evidence type="ECO:0000313" key="2">
    <source>
        <dbReference type="EMBL" id="PUE52060.1"/>
    </source>
</evidence>
<dbReference type="EMBL" id="NESN01000005">
    <property type="protein sequence ID" value="PUE52060.1"/>
    <property type="molecule type" value="Genomic_DNA"/>
</dbReference>
<evidence type="ECO:0000313" key="3">
    <source>
        <dbReference type="Proteomes" id="UP000250790"/>
    </source>
</evidence>
<gene>
    <name evidence="2" type="ORF">B9Z37_13390</name>
</gene>
<dbReference type="Proteomes" id="UP000250790">
    <property type="component" value="Unassembled WGS sequence"/>
</dbReference>
<name>A0A315E2C5_9BURK</name>
<dbReference type="RefSeq" id="WP_108313511.1">
    <property type="nucleotide sequence ID" value="NZ_NESN01000005.1"/>
</dbReference>